<dbReference type="InterPro" id="IPR050469">
    <property type="entry name" value="Diguanylate_Cyclase"/>
</dbReference>
<evidence type="ECO:0000256" key="4">
    <source>
        <dbReference type="SAM" id="Phobius"/>
    </source>
</evidence>
<dbReference type="GO" id="GO:0043709">
    <property type="term" value="P:cell adhesion involved in single-species biofilm formation"/>
    <property type="evidence" value="ECO:0007669"/>
    <property type="project" value="TreeGrafter"/>
</dbReference>
<organism evidence="6 7">
    <name type="scientific">Luteimonas granuli</name>
    <dbReference type="NCBI Taxonomy" id="1176533"/>
    <lineage>
        <taxon>Bacteria</taxon>
        <taxon>Pseudomonadati</taxon>
        <taxon>Pseudomonadota</taxon>
        <taxon>Gammaproteobacteria</taxon>
        <taxon>Lysobacterales</taxon>
        <taxon>Lysobacteraceae</taxon>
        <taxon>Luteimonas</taxon>
    </lineage>
</organism>
<feature type="transmembrane region" description="Helical" evidence="4">
    <location>
        <begin position="164"/>
        <end position="183"/>
    </location>
</feature>
<dbReference type="InterPro" id="IPR029787">
    <property type="entry name" value="Nucleotide_cyclase"/>
</dbReference>
<dbReference type="OrthoDB" id="9803824at2"/>
<dbReference type="Pfam" id="PF00990">
    <property type="entry name" value="GGDEF"/>
    <property type="match status" value="1"/>
</dbReference>
<keyword evidence="4" id="KW-1133">Transmembrane helix</keyword>
<dbReference type="InterPro" id="IPR043128">
    <property type="entry name" value="Rev_trsase/Diguanyl_cyclase"/>
</dbReference>
<dbReference type="GO" id="GO:0005886">
    <property type="term" value="C:plasma membrane"/>
    <property type="evidence" value="ECO:0007669"/>
    <property type="project" value="TreeGrafter"/>
</dbReference>
<dbReference type="SMART" id="SM00267">
    <property type="entry name" value="GGDEF"/>
    <property type="match status" value="1"/>
</dbReference>
<comment type="cofactor">
    <cofactor evidence="1">
        <name>Mg(2+)</name>
        <dbReference type="ChEBI" id="CHEBI:18420"/>
    </cofactor>
</comment>
<name>A0A518N632_9GAMM</name>
<dbReference type="NCBIfam" id="TIGR00254">
    <property type="entry name" value="GGDEF"/>
    <property type="match status" value="1"/>
</dbReference>
<dbReference type="InterPro" id="IPR007894">
    <property type="entry name" value="MASE2"/>
</dbReference>
<keyword evidence="4" id="KW-0472">Membrane</keyword>
<feature type="transmembrane region" description="Helical" evidence="4">
    <location>
        <begin position="61"/>
        <end position="81"/>
    </location>
</feature>
<accession>A0A518N632</accession>
<feature type="transmembrane region" description="Helical" evidence="4">
    <location>
        <begin position="35"/>
        <end position="54"/>
    </location>
</feature>
<dbReference type="GO" id="GO:1902201">
    <property type="term" value="P:negative regulation of bacterial-type flagellum-dependent cell motility"/>
    <property type="evidence" value="ECO:0007669"/>
    <property type="project" value="TreeGrafter"/>
</dbReference>
<feature type="transmembrane region" description="Helical" evidence="4">
    <location>
        <begin position="101"/>
        <end position="123"/>
    </location>
</feature>
<dbReference type="EC" id="2.7.7.65" evidence="2"/>
<keyword evidence="7" id="KW-1185">Reference proteome</keyword>
<dbReference type="EMBL" id="CP042218">
    <property type="protein sequence ID" value="QDW67375.1"/>
    <property type="molecule type" value="Genomic_DNA"/>
</dbReference>
<comment type="catalytic activity">
    <reaction evidence="3">
        <text>2 GTP = 3',3'-c-di-GMP + 2 diphosphate</text>
        <dbReference type="Rhea" id="RHEA:24898"/>
        <dbReference type="ChEBI" id="CHEBI:33019"/>
        <dbReference type="ChEBI" id="CHEBI:37565"/>
        <dbReference type="ChEBI" id="CHEBI:58805"/>
        <dbReference type="EC" id="2.7.7.65"/>
    </reaction>
</comment>
<keyword evidence="4" id="KW-0812">Transmembrane</keyword>
<dbReference type="AlphaFoldDB" id="A0A518N632"/>
<dbReference type="PANTHER" id="PTHR45138:SF9">
    <property type="entry name" value="DIGUANYLATE CYCLASE DGCM-RELATED"/>
    <property type="match status" value="1"/>
</dbReference>
<feature type="transmembrane region" description="Helical" evidence="4">
    <location>
        <begin position="135"/>
        <end position="158"/>
    </location>
</feature>
<evidence type="ECO:0000256" key="1">
    <source>
        <dbReference type="ARBA" id="ARBA00001946"/>
    </source>
</evidence>
<dbReference type="PANTHER" id="PTHR45138">
    <property type="entry name" value="REGULATORY COMPONENTS OF SENSORY TRANSDUCTION SYSTEM"/>
    <property type="match status" value="1"/>
</dbReference>
<evidence type="ECO:0000256" key="2">
    <source>
        <dbReference type="ARBA" id="ARBA00012528"/>
    </source>
</evidence>
<evidence type="ECO:0000259" key="5">
    <source>
        <dbReference type="PROSITE" id="PS50887"/>
    </source>
</evidence>
<sequence>MQQPGGGADGMAPTAPGKGAFASAHTRDALPRVIWRYRTAGMAFGALAIAAVLVEQGAGPLRWAFCLATGFAWPHIAWWLARRSGSPFEAEQRNLVFDSVLAAAWVPLLHFNLLPSVLLLALPAADKINSDVPGLLRRSVLPALAALLVAGLAAGFVFEPASSIPVILASLPMLLVHTMMVSLQRVQLLRKLILKNEALGRLAQTDVVTGLALRGHWEREAARLLERARADAAPAVLALVDVDGFKQVNDGHGHLAGDALLRAAGALLLRTLRPGDAAGRYGGDEFAVVFPDTTMAEAARLAEAYRAAVQAIELQQAPGLSLSVSIGLAEARPDHGRIEDWIQAADDALYEAKRRGRNRLVVAAAADAPQGDSIA</sequence>
<feature type="domain" description="GGDEF" evidence="5">
    <location>
        <begin position="233"/>
        <end position="365"/>
    </location>
</feature>
<dbReference type="CDD" id="cd01949">
    <property type="entry name" value="GGDEF"/>
    <property type="match status" value="1"/>
</dbReference>
<dbReference type="SUPFAM" id="SSF55073">
    <property type="entry name" value="Nucleotide cyclase"/>
    <property type="match status" value="1"/>
</dbReference>
<dbReference type="PROSITE" id="PS50887">
    <property type="entry name" value="GGDEF"/>
    <property type="match status" value="1"/>
</dbReference>
<dbReference type="InterPro" id="IPR000160">
    <property type="entry name" value="GGDEF_dom"/>
</dbReference>
<evidence type="ECO:0000313" key="7">
    <source>
        <dbReference type="Proteomes" id="UP000316584"/>
    </source>
</evidence>
<proteinExistence type="predicted"/>
<reference evidence="6 7" key="1">
    <citation type="submission" date="2019-07" db="EMBL/GenBank/DDBJ databases">
        <title>Full genome sequence of Luteimonas sp. Gr-4.</title>
        <authorList>
            <person name="Im W.-T."/>
        </authorList>
    </citation>
    <scope>NUCLEOTIDE SEQUENCE [LARGE SCALE GENOMIC DNA]</scope>
    <source>
        <strain evidence="6 7">Gr-4</strain>
    </source>
</reference>
<dbReference type="KEGG" id="lug:FPZ22_11170"/>
<dbReference type="Proteomes" id="UP000316584">
    <property type="component" value="Chromosome"/>
</dbReference>
<dbReference type="Gene3D" id="3.30.70.270">
    <property type="match status" value="1"/>
</dbReference>
<evidence type="ECO:0000313" key="6">
    <source>
        <dbReference type="EMBL" id="QDW67375.1"/>
    </source>
</evidence>
<gene>
    <name evidence="6" type="ORF">FPZ22_11170</name>
</gene>
<dbReference type="Pfam" id="PF05230">
    <property type="entry name" value="MASE2"/>
    <property type="match status" value="1"/>
</dbReference>
<protein>
    <recommendedName>
        <fullName evidence="2">diguanylate cyclase</fullName>
        <ecNumber evidence="2">2.7.7.65</ecNumber>
    </recommendedName>
</protein>
<evidence type="ECO:0000256" key="3">
    <source>
        <dbReference type="ARBA" id="ARBA00034247"/>
    </source>
</evidence>
<dbReference type="GO" id="GO:0052621">
    <property type="term" value="F:diguanylate cyclase activity"/>
    <property type="evidence" value="ECO:0007669"/>
    <property type="project" value="UniProtKB-EC"/>
</dbReference>
<dbReference type="FunFam" id="3.30.70.270:FF:000001">
    <property type="entry name" value="Diguanylate cyclase domain protein"/>
    <property type="match status" value="1"/>
</dbReference>